<dbReference type="Pfam" id="PF05699">
    <property type="entry name" value="Dimer_Tnp_hAT"/>
    <property type="match status" value="1"/>
</dbReference>
<dbReference type="InterPro" id="IPR052958">
    <property type="entry name" value="IFN-induced_PKR_regulator"/>
</dbReference>
<accession>A0A8J4YDZ0</accession>
<dbReference type="GO" id="GO:0046983">
    <property type="term" value="F:protein dimerization activity"/>
    <property type="evidence" value="ECO:0007669"/>
    <property type="project" value="InterPro"/>
</dbReference>
<organism evidence="2 3">
    <name type="scientific">Chionoecetes opilio</name>
    <name type="common">Atlantic snow crab</name>
    <name type="synonym">Cancer opilio</name>
    <dbReference type="NCBI Taxonomy" id="41210"/>
    <lineage>
        <taxon>Eukaryota</taxon>
        <taxon>Metazoa</taxon>
        <taxon>Ecdysozoa</taxon>
        <taxon>Arthropoda</taxon>
        <taxon>Crustacea</taxon>
        <taxon>Multicrustacea</taxon>
        <taxon>Malacostraca</taxon>
        <taxon>Eumalacostraca</taxon>
        <taxon>Eucarida</taxon>
        <taxon>Decapoda</taxon>
        <taxon>Pleocyemata</taxon>
        <taxon>Brachyura</taxon>
        <taxon>Eubrachyura</taxon>
        <taxon>Majoidea</taxon>
        <taxon>Majidae</taxon>
        <taxon>Chionoecetes</taxon>
    </lineage>
</organism>
<dbReference type="SUPFAM" id="SSF53098">
    <property type="entry name" value="Ribonuclease H-like"/>
    <property type="match status" value="1"/>
</dbReference>
<gene>
    <name evidence="2" type="primary">THAP12_5</name>
    <name evidence="2" type="ORF">GWK47_039758</name>
</gene>
<sequence>MSLLKSCITGSIKKTLLKLCETRFVERHESIMTFASLLPFIVQALDEMKTWTSCETRKVALRLESSITNASFIVALNVLETVSGLLLPLTRILQSVSYDISQAMVQVSGLIDVLENMRSEGSEFTVVFKKASDLAKKVGVVITKPRAAQRSVYRKNAGVGSSIEDYYRINVFYPTVDAIIVDLKHRLGERQQTATGISCLIPSLMDFGIKKQEQWKSLLAVIETYHDCLDVTAADLHGEFELWRKQWQNSEERPQSALASLDSCCEYYPNIKTFLQMLATLPVTTAEAERLFSRMERTLTSIRASMSESRLQDLVLLQVNRRHAPSIDQVIDRFAATTARRLRFLL</sequence>
<proteinExistence type="predicted"/>
<dbReference type="InterPro" id="IPR008906">
    <property type="entry name" value="HATC_C_dom"/>
</dbReference>
<dbReference type="EMBL" id="JACEEZ010006341">
    <property type="protein sequence ID" value="KAG0724843.1"/>
    <property type="molecule type" value="Genomic_DNA"/>
</dbReference>
<evidence type="ECO:0000259" key="1">
    <source>
        <dbReference type="Pfam" id="PF05699"/>
    </source>
</evidence>
<evidence type="ECO:0000313" key="2">
    <source>
        <dbReference type="EMBL" id="KAG0724843.1"/>
    </source>
</evidence>
<name>A0A8J4YDZ0_CHIOP</name>
<reference evidence="2" key="1">
    <citation type="submission" date="2020-07" db="EMBL/GenBank/DDBJ databases">
        <title>The High-quality genome of the commercially important snow crab, Chionoecetes opilio.</title>
        <authorList>
            <person name="Jeong J.-H."/>
            <person name="Ryu S."/>
        </authorList>
    </citation>
    <scope>NUCLEOTIDE SEQUENCE</scope>
    <source>
        <strain evidence="2">MADBK_172401_WGS</strain>
        <tissue evidence="2">Digestive gland</tissue>
    </source>
</reference>
<dbReference type="PANTHER" id="PTHR46289:SF14">
    <property type="entry name" value="DUF4371 DOMAIN-CONTAINING PROTEIN"/>
    <property type="match status" value="1"/>
</dbReference>
<comment type="caution">
    <text evidence="2">The sequence shown here is derived from an EMBL/GenBank/DDBJ whole genome shotgun (WGS) entry which is preliminary data.</text>
</comment>
<dbReference type="InterPro" id="IPR012337">
    <property type="entry name" value="RNaseH-like_sf"/>
</dbReference>
<dbReference type="Proteomes" id="UP000770661">
    <property type="component" value="Unassembled WGS sequence"/>
</dbReference>
<protein>
    <submittedName>
        <fullName evidence="2">Repressor of the inhibitor of the protein kinase</fullName>
    </submittedName>
</protein>
<evidence type="ECO:0000313" key="3">
    <source>
        <dbReference type="Proteomes" id="UP000770661"/>
    </source>
</evidence>
<dbReference type="OrthoDB" id="6621209at2759"/>
<dbReference type="AlphaFoldDB" id="A0A8J4YDZ0"/>
<keyword evidence="3" id="KW-1185">Reference proteome</keyword>
<dbReference type="PANTHER" id="PTHR46289">
    <property type="entry name" value="52 KDA REPRESSOR OF THE INHIBITOR OF THE PROTEIN KINASE-LIKE PROTEIN-RELATED"/>
    <property type="match status" value="1"/>
</dbReference>
<feature type="domain" description="HAT C-terminal dimerisation" evidence="1">
    <location>
        <begin position="266"/>
        <end position="318"/>
    </location>
</feature>